<dbReference type="NCBIfam" id="TIGR00778">
    <property type="entry name" value="ahpD_dom"/>
    <property type="match status" value="1"/>
</dbReference>
<dbReference type="InterPro" id="IPR029032">
    <property type="entry name" value="AhpD-like"/>
</dbReference>
<gene>
    <name evidence="2" type="ORF">KPC_0745</name>
</gene>
<proteinExistence type="predicted"/>
<dbReference type="Pfam" id="PF02627">
    <property type="entry name" value="CMD"/>
    <property type="match status" value="1"/>
</dbReference>
<dbReference type="GO" id="GO:0051920">
    <property type="term" value="F:peroxiredoxin activity"/>
    <property type="evidence" value="ECO:0007669"/>
    <property type="project" value="InterPro"/>
</dbReference>
<evidence type="ECO:0000259" key="1">
    <source>
        <dbReference type="Pfam" id="PF02627"/>
    </source>
</evidence>
<dbReference type="SUPFAM" id="SSF69118">
    <property type="entry name" value="AhpD-like"/>
    <property type="match status" value="1"/>
</dbReference>
<sequence>MDRVNLSKAAPELYKTVAELDNLAMQRVKQAKIAEGFAHLLKLRASQINQCAFCIRMHTHDALKTGETIDRVVLLDAWRETEYFTPKEQAALQLIEEITLLPIQHFPEAHYQTSAEQLSSEEIAAIEWLAIVINSWNRIAIASHYKVAPDQT</sequence>
<dbReference type="PANTHER" id="PTHR34846">
    <property type="entry name" value="4-CARBOXYMUCONOLACTONE DECARBOXYLASE FAMILY PROTEIN (AFU_ORTHOLOGUE AFUA_6G11590)"/>
    <property type="match status" value="1"/>
</dbReference>
<dbReference type="RefSeq" id="WP_121973091.1">
    <property type="nucleotide sequence ID" value="NZ_OOGT01000021.1"/>
</dbReference>
<dbReference type="EMBL" id="OOGT01000021">
    <property type="protein sequence ID" value="SPL69567.1"/>
    <property type="molecule type" value="Genomic_DNA"/>
</dbReference>
<organism evidence="2 3">
    <name type="scientific">Acinetobacter stercoris</name>
    <dbReference type="NCBI Taxonomy" id="2126983"/>
    <lineage>
        <taxon>Bacteria</taxon>
        <taxon>Pseudomonadati</taxon>
        <taxon>Pseudomonadota</taxon>
        <taxon>Gammaproteobacteria</taxon>
        <taxon>Moraxellales</taxon>
        <taxon>Moraxellaceae</taxon>
        <taxon>Acinetobacter</taxon>
    </lineage>
</organism>
<evidence type="ECO:0000313" key="2">
    <source>
        <dbReference type="EMBL" id="SPL69567.1"/>
    </source>
</evidence>
<accession>A0A2U3MVV4</accession>
<dbReference type="PANTHER" id="PTHR34846:SF10">
    <property type="entry name" value="CYTOPLASMIC PROTEIN"/>
    <property type="match status" value="1"/>
</dbReference>
<dbReference type="InParanoid" id="A0A2U3MVV4"/>
<keyword evidence="3" id="KW-1185">Reference proteome</keyword>
<dbReference type="InterPro" id="IPR003779">
    <property type="entry name" value="CMD-like"/>
</dbReference>
<evidence type="ECO:0000313" key="3">
    <source>
        <dbReference type="Proteomes" id="UP000245974"/>
    </source>
</evidence>
<name>A0A2U3MVV4_9GAMM</name>
<reference evidence="3" key="1">
    <citation type="submission" date="2018-03" db="EMBL/GenBank/DDBJ databases">
        <authorList>
            <person name="Blom J."/>
        </authorList>
    </citation>
    <scope>NUCLEOTIDE SEQUENCE [LARGE SCALE GENOMIC DNA]</scope>
    <source>
        <strain evidence="3">KPC-SM-21</strain>
    </source>
</reference>
<dbReference type="Gene3D" id="1.20.1290.10">
    <property type="entry name" value="AhpD-like"/>
    <property type="match status" value="1"/>
</dbReference>
<dbReference type="FunCoup" id="A0A2U3MVV4">
    <property type="interactions" value="39"/>
</dbReference>
<dbReference type="InterPro" id="IPR004675">
    <property type="entry name" value="AhpD_core"/>
</dbReference>
<dbReference type="Proteomes" id="UP000245974">
    <property type="component" value="Unassembled WGS sequence"/>
</dbReference>
<protein>
    <submittedName>
        <fullName evidence="2">Carboxymuconolactone decarboxylase family protein</fullName>
    </submittedName>
</protein>
<feature type="domain" description="Carboxymuconolactone decarboxylase-like" evidence="1">
    <location>
        <begin position="11"/>
        <end position="97"/>
    </location>
</feature>
<dbReference type="OrthoDB" id="9801997at2"/>
<dbReference type="AlphaFoldDB" id="A0A2U3MVV4"/>